<dbReference type="InterPro" id="IPR029034">
    <property type="entry name" value="Cystine-knot_cytokine"/>
</dbReference>
<dbReference type="PROSITE" id="PS01185">
    <property type="entry name" value="CTCK_1"/>
    <property type="match status" value="1"/>
</dbReference>
<evidence type="ECO:0000256" key="4">
    <source>
        <dbReference type="PROSITE-ProRule" id="PRU00039"/>
    </source>
</evidence>
<name>A0ABM0JCE9_APLCA</name>
<keyword evidence="7" id="KW-1185">Reference proteome</keyword>
<accession>A0ABM0JCE9</accession>
<evidence type="ECO:0000256" key="1">
    <source>
        <dbReference type="ARBA" id="ARBA00004613"/>
    </source>
</evidence>
<dbReference type="Gene3D" id="2.10.90.10">
    <property type="entry name" value="Cystine-knot cytokines"/>
    <property type="match status" value="1"/>
</dbReference>
<dbReference type="Pfam" id="PF00007">
    <property type="entry name" value="Cys_knot"/>
    <property type="match status" value="1"/>
</dbReference>
<sequence>MTGTEKFLVLALLLSTTSSMLYSRQRHRWSSPLYRSSYTPSSSSSPSPSLLRIRQRLNAIKHRPPLGSKYQNRLRNICRVEAVLLRLQPPLSYAETCDATLVHTFGCRGGCSSYSSVDPRNATNILHSCSCCQPLRFMMSIAELPCKNGQHIRVPVKKALRCTCRPCYSDNSAKDTVKLRDLLTRAAVNTPFPLG</sequence>
<keyword evidence="2" id="KW-0964">Secreted</keyword>
<evidence type="ECO:0000256" key="3">
    <source>
        <dbReference type="ARBA" id="ARBA00023157"/>
    </source>
</evidence>
<proteinExistence type="predicted"/>
<comment type="caution">
    <text evidence="4">Lacks conserved residue(s) required for the propagation of feature annotation.</text>
</comment>
<dbReference type="InterPro" id="IPR006208">
    <property type="entry name" value="Glyco_hormone_CN"/>
</dbReference>
<organism evidence="7 8">
    <name type="scientific">Aplysia californica</name>
    <name type="common">California sea hare</name>
    <dbReference type="NCBI Taxonomy" id="6500"/>
    <lineage>
        <taxon>Eukaryota</taxon>
        <taxon>Metazoa</taxon>
        <taxon>Spiralia</taxon>
        <taxon>Lophotrochozoa</taxon>
        <taxon>Mollusca</taxon>
        <taxon>Gastropoda</taxon>
        <taxon>Heterobranchia</taxon>
        <taxon>Euthyneura</taxon>
        <taxon>Tectipleura</taxon>
        <taxon>Aplysiida</taxon>
        <taxon>Aplysioidea</taxon>
        <taxon>Aplysiidae</taxon>
        <taxon>Aplysia</taxon>
    </lineage>
</organism>
<evidence type="ECO:0000313" key="8">
    <source>
        <dbReference type="RefSeq" id="XP_005090479.1"/>
    </source>
</evidence>
<evidence type="ECO:0000256" key="2">
    <source>
        <dbReference type="ARBA" id="ARBA00022525"/>
    </source>
</evidence>
<reference evidence="8" key="1">
    <citation type="submission" date="2025-08" db="UniProtKB">
        <authorList>
            <consortium name="RefSeq"/>
        </authorList>
    </citation>
    <scope>IDENTIFICATION</scope>
</reference>
<protein>
    <submittedName>
        <fullName evidence="8">Uncharacterized protein LOC101850223</fullName>
    </submittedName>
</protein>
<feature type="chain" id="PRO_5045783481" evidence="5">
    <location>
        <begin position="20"/>
        <end position="195"/>
    </location>
</feature>
<evidence type="ECO:0000313" key="7">
    <source>
        <dbReference type="Proteomes" id="UP000694888"/>
    </source>
</evidence>
<evidence type="ECO:0000256" key="5">
    <source>
        <dbReference type="SAM" id="SignalP"/>
    </source>
</evidence>
<comment type="subcellular location">
    <subcellularLocation>
        <location evidence="1">Secreted</location>
    </subcellularLocation>
</comment>
<evidence type="ECO:0000259" key="6">
    <source>
        <dbReference type="PROSITE" id="PS01225"/>
    </source>
</evidence>
<dbReference type="RefSeq" id="XP_005090479.1">
    <property type="nucleotide sequence ID" value="XM_005090422.3"/>
</dbReference>
<dbReference type="Proteomes" id="UP000694888">
    <property type="component" value="Unplaced"/>
</dbReference>
<keyword evidence="3" id="KW-1015">Disulfide bond</keyword>
<feature type="domain" description="CTCK" evidence="6">
    <location>
        <begin position="78"/>
        <end position="168"/>
    </location>
</feature>
<dbReference type="PROSITE" id="PS01225">
    <property type="entry name" value="CTCK_2"/>
    <property type="match status" value="1"/>
</dbReference>
<gene>
    <name evidence="8" type="primary">LOC101850223</name>
</gene>
<dbReference type="GeneID" id="101850223"/>
<dbReference type="SMART" id="SM00041">
    <property type="entry name" value="CT"/>
    <property type="match status" value="1"/>
</dbReference>
<keyword evidence="5" id="KW-0732">Signal</keyword>
<dbReference type="InterPro" id="IPR006207">
    <property type="entry name" value="Cys_knot_C"/>
</dbReference>
<feature type="signal peptide" evidence="5">
    <location>
        <begin position="1"/>
        <end position="19"/>
    </location>
</feature>